<sequence>MNITGLHVARNLGRSNILVIGIDFDSKQVGFKSRYCNKKIVVADKDQLLKFLYFNNRHSDHKQVLFPTSDEFVLFISEHSNVLKKNYLFSNPCDNIIETINNKARIYKLFSAYHIAHPKIFSDKTSLNDNLDLIKFPCIFKPVGFRSLQKLGKKAIKIDTREMYKQVALKLLRLNIDCITQELLNLKAQYSAYAYIDRNSNIKATYFTEKLHQNPDFGIGTLVQTCNDISVKNYGNIILDFLKKIKYQGLCEIEYAYDLNDNEFKVIEINTRPWVQNSLPTKAGINFAQIAYSDLLGHPIDVYKDNKMCIKWVDIISDFKNFCVKKDVLFNRKTIFQWIKSVRGNRIEAYYSTDDPMPFVFHVNQLVRYFFKKKNYNE</sequence>
<dbReference type="EMBL" id="FO203503">
    <property type="protein sequence ID" value="CCK80478.1"/>
    <property type="molecule type" value="Genomic_DNA"/>
</dbReference>
<dbReference type="AlphaFoldDB" id="K0NKK8"/>
<dbReference type="InterPro" id="IPR005479">
    <property type="entry name" value="CPAse_ATP-bd"/>
</dbReference>
<protein>
    <submittedName>
        <fullName evidence="3">ATP-grasp domain protein</fullName>
    </submittedName>
</protein>
<reference evidence="3 4" key="1">
    <citation type="journal article" date="2013" name="Environ. Microbiol.">
        <title>Complete genome, catabolic sub-proteomes and key-metabolites of Desulfobacula toluolica Tol2, a marine, aromatic compound-degrading, sulfate-reducing bacterium.</title>
        <authorList>
            <person name="Wohlbrand L."/>
            <person name="Jacob J.H."/>
            <person name="Kube M."/>
            <person name="Mussmann M."/>
            <person name="Jarling R."/>
            <person name="Beck A."/>
            <person name="Amann R."/>
            <person name="Wilkes H."/>
            <person name="Reinhardt R."/>
            <person name="Rabus R."/>
        </authorList>
    </citation>
    <scope>NUCLEOTIDE SEQUENCE [LARGE SCALE GENOMIC DNA]</scope>
    <source>
        <strain evidence="4">DSM 7467 / Tol2</strain>
    </source>
</reference>
<evidence type="ECO:0000256" key="1">
    <source>
        <dbReference type="PROSITE-ProRule" id="PRU00409"/>
    </source>
</evidence>
<keyword evidence="1" id="KW-0547">Nucleotide-binding</keyword>
<keyword evidence="4" id="KW-1185">Reference proteome</keyword>
<gene>
    <name evidence="3" type="ordered locus">TOL2_C23170</name>
</gene>
<name>K0NKK8_DESTT</name>
<evidence type="ECO:0000313" key="4">
    <source>
        <dbReference type="Proteomes" id="UP000007347"/>
    </source>
</evidence>
<keyword evidence="1" id="KW-0067">ATP-binding</keyword>
<dbReference type="HOGENOM" id="CLU_034084_1_1_7"/>
<dbReference type="Gene3D" id="3.30.470.20">
    <property type="entry name" value="ATP-grasp fold, B domain"/>
    <property type="match status" value="1"/>
</dbReference>
<dbReference type="STRING" id="651182.TOL2_C23170"/>
<evidence type="ECO:0000313" key="3">
    <source>
        <dbReference type="EMBL" id="CCK80478.1"/>
    </source>
</evidence>
<dbReference type="Pfam" id="PF02786">
    <property type="entry name" value="CPSase_L_D2"/>
    <property type="match status" value="1"/>
</dbReference>
<dbReference type="KEGG" id="dto:TOL2_C23170"/>
<organism evidence="3 4">
    <name type="scientific">Desulfobacula toluolica (strain DSM 7467 / Tol2)</name>
    <dbReference type="NCBI Taxonomy" id="651182"/>
    <lineage>
        <taxon>Bacteria</taxon>
        <taxon>Pseudomonadati</taxon>
        <taxon>Thermodesulfobacteriota</taxon>
        <taxon>Desulfobacteria</taxon>
        <taxon>Desulfobacterales</taxon>
        <taxon>Desulfobacteraceae</taxon>
        <taxon>Desulfobacula</taxon>
    </lineage>
</organism>
<dbReference type="SUPFAM" id="SSF56059">
    <property type="entry name" value="Glutathione synthetase ATP-binding domain-like"/>
    <property type="match status" value="1"/>
</dbReference>
<evidence type="ECO:0000259" key="2">
    <source>
        <dbReference type="PROSITE" id="PS50975"/>
    </source>
</evidence>
<dbReference type="GO" id="GO:0046872">
    <property type="term" value="F:metal ion binding"/>
    <property type="evidence" value="ECO:0007669"/>
    <property type="project" value="InterPro"/>
</dbReference>
<feature type="domain" description="ATP-grasp" evidence="2">
    <location>
        <begin position="107"/>
        <end position="296"/>
    </location>
</feature>
<accession>K0NKK8</accession>
<dbReference type="PROSITE" id="PS50975">
    <property type="entry name" value="ATP_GRASP"/>
    <property type="match status" value="1"/>
</dbReference>
<dbReference type="GO" id="GO:0005524">
    <property type="term" value="F:ATP binding"/>
    <property type="evidence" value="ECO:0007669"/>
    <property type="project" value="UniProtKB-UniRule"/>
</dbReference>
<proteinExistence type="predicted"/>
<dbReference type="InterPro" id="IPR011761">
    <property type="entry name" value="ATP-grasp"/>
</dbReference>
<dbReference type="Proteomes" id="UP000007347">
    <property type="component" value="Chromosome"/>
</dbReference>